<organism evidence="2 3">
    <name type="scientific">Ophiobolus disseminans</name>
    <dbReference type="NCBI Taxonomy" id="1469910"/>
    <lineage>
        <taxon>Eukaryota</taxon>
        <taxon>Fungi</taxon>
        <taxon>Dikarya</taxon>
        <taxon>Ascomycota</taxon>
        <taxon>Pezizomycotina</taxon>
        <taxon>Dothideomycetes</taxon>
        <taxon>Pleosporomycetidae</taxon>
        <taxon>Pleosporales</taxon>
        <taxon>Pleosporineae</taxon>
        <taxon>Phaeosphaeriaceae</taxon>
        <taxon>Ophiobolus</taxon>
    </lineage>
</organism>
<keyword evidence="3" id="KW-1185">Reference proteome</keyword>
<evidence type="ECO:0000313" key="3">
    <source>
        <dbReference type="Proteomes" id="UP000799424"/>
    </source>
</evidence>
<dbReference type="EMBL" id="MU006225">
    <property type="protein sequence ID" value="KAF2826789.1"/>
    <property type="molecule type" value="Genomic_DNA"/>
</dbReference>
<name>A0A6A7A207_9PLEO</name>
<sequence>MPSKCPSTFFNRATDASSNVTELLLERYKDSPKDDWDRLLKCWGYLDCGDCHRSDGFCGWCPISQTCLPLPTDPLSRAFPLLAPLRYKFICAEGPERFELRTAGLGCQVSTITFLTSIVTIFCTLFGVLVLYLSFKCAKWVGLGMRARKGGYVVYPNEEQWKGDIWVRRSENWGKWWRRVRGEQKEFEVEEVDEGSPRQTGRMWWGSGRGRKIGFNGAERQPLLDNNHDVDIRRLD</sequence>
<evidence type="ECO:0008006" key="4">
    <source>
        <dbReference type="Google" id="ProtNLM"/>
    </source>
</evidence>
<dbReference type="AlphaFoldDB" id="A0A6A7A207"/>
<gene>
    <name evidence="2" type="ORF">CC86DRAFT_291758</name>
</gene>
<evidence type="ECO:0000313" key="2">
    <source>
        <dbReference type="EMBL" id="KAF2826789.1"/>
    </source>
</evidence>
<evidence type="ECO:0000256" key="1">
    <source>
        <dbReference type="SAM" id="Phobius"/>
    </source>
</evidence>
<keyword evidence="1" id="KW-0812">Transmembrane</keyword>
<dbReference type="OrthoDB" id="5427091at2759"/>
<reference evidence="2" key="1">
    <citation type="journal article" date="2020" name="Stud. Mycol.">
        <title>101 Dothideomycetes genomes: a test case for predicting lifestyles and emergence of pathogens.</title>
        <authorList>
            <person name="Haridas S."/>
            <person name="Albert R."/>
            <person name="Binder M."/>
            <person name="Bloem J."/>
            <person name="Labutti K."/>
            <person name="Salamov A."/>
            <person name="Andreopoulos B."/>
            <person name="Baker S."/>
            <person name="Barry K."/>
            <person name="Bills G."/>
            <person name="Bluhm B."/>
            <person name="Cannon C."/>
            <person name="Castanera R."/>
            <person name="Culley D."/>
            <person name="Daum C."/>
            <person name="Ezra D."/>
            <person name="Gonzalez J."/>
            <person name="Henrissat B."/>
            <person name="Kuo A."/>
            <person name="Liang C."/>
            <person name="Lipzen A."/>
            <person name="Lutzoni F."/>
            <person name="Magnuson J."/>
            <person name="Mondo S."/>
            <person name="Nolan M."/>
            <person name="Ohm R."/>
            <person name="Pangilinan J."/>
            <person name="Park H.-J."/>
            <person name="Ramirez L."/>
            <person name="Alfaro M."/>
            <person name="Sun H."/>
            <person name="Tritt A."/>
            <person name="Yoshinaga Y."/>
            <person name="Zwiers L.-H."/>
            <person name="Turgeon B."/>
            <person name="Goodwin S."/>
            <person name="Spatafora J."/>
            <person name="Crous P."/>
            <person name="Grigoriev I."/>
        </authorList>
    </citation>
    <scope>NUCLEOTIDE SEQUENCE</scope>
    <source>
        <strain evidence="2">CBS 113818</strain>
    </source>
</reference>
<keyword evidence="1" id="KW-0472">Membrane</keyword>
<feature type="transmembrane region" description="Helical" evidence="1">
    <location>
        <begin position="114"/>
        <end position="135"/>
    </location>
</feature>
<proteinExistence type="predicted"/>
<keyword evidence="1" id="KW-1133">Transmembrane helix</keyword>
<accession>A0A6A7A207</accession>
<dbReference type="Proteomes" id="UP000799424">
    <property type="component" value="Unassembled WGS sequence"/>
</dbReference>
<protein>
    <recommendedName>
        <fullName evidence="4">PSI domain-containing protein</fullName>
    </recommendedName>
</protein>